<protein>
    <recommendedName>
        <fullName evidence="3">Tetracyclin repressor-like C-terminal domain-containing protein</fullName>
    </recommendedName>
</protein>
<evidence type="ECO:0000313" key="2">
    <source>
        <dbReference type="Proteomes" id="UP001500630"/>
    </source>
</evidence>
<reference evidence="2" key="1">
    <citation type="journal article" date="2019" name="Int. J. Syst. Evol. Microbiol.">
        <title>The Global Catalogue of Microorganisms (GCM) 10K type strain sequencing project: providing services to taxonomists for standard genome sequencing and annotation.</title>
        <authorList>
            <consortium name="The Broad Institute Genomics Platform"/>
            <consortium name="The Broad Institute Genome Sequencing Center for Infectious Disease"/>
            <person name="Wu L."/>
            <person name="Ma J."/>
        </authorList>
    </citation>
    <scope>NUCLEOTIDE SEQUENCE [LARGE SCALE GENOMIC DNA]</scope>
    <source>
        <strain evidence="2">JCM 17326</strain>
    </source>
</reference>
<organism evidence="1 2">
    <name type="scientific">Nonomuraea rosea</name>
    <dbReference type="NCBI Taxonomy" id="638574"/>
    <lineage>
        <taxon>Bacteria</taxon>
        <taxon>Bacillati</taxon>
        <taxon>Actinomycetota</taxon>
        <taxon>Actinomycetes</taxon>
        <taxon>Streptosporangiales</taxon>
        <taxon>Streptosporangiaceae</taxon>
        <taxon>Nonomuraea</taxon>
    </lineage>
</organism>
<gene>
    <name evidence="1" type="ORF">GCM10022419_105680</name>
</gene>
<comment type="caution">
    <text evidence="1">The sequence shown here is derived from an EMBL/GenBank/DDBJ whole genome shotgun (WGS) entry which is preliminary data.</text>
</comment>
<dbReference type="EMBL" id="BAABDQ010000039">
    <property type="protein sequence ID" value="GAA3603972.1"/>
    <property type="molecule type" value="Genomic_DNA"/>
</dbReference>
<evidence type="ECO:0000313" key="1">
    <source>
        <dbReference type="EMBL" id="GAA3603972.1"/>
    </source>
</evidence>
<sequence>MSQVRQFPQDYGQAVNGTPRRSVRIQLGGLLASYVMASRLVRTSRDSAWAQLKMPIDMVLRSWAARSA</sequence>
<keyword evidence="2" id="KW-1185">Reference proteome</keyword>
<accession>A0ABP6ZAW2</accession>
<evidence type="ECO:0008006" key="3">
    <source>
        <dbReference type="Google" id="ProtNLM"/>
    </source>
</evidence>
<proteinExistence type="predicted"/>
<name>A0ABP6ZAW2_9ACTN</name>
<dbReference type="RefSeq" id="WP_345574004.1">
    <property type="nucleotide sequence ID" value="NZ_BAABDQ010000039.1"/>
</dbReference>
<dbReference type="Proteomes" id="UP001500630">
    <property type="component" value="Unassembled WGS sequence"/>
</dbReference>